<evidence type="ECO:0000259" key="7">
    <source>
        <dbReference type="Pfam" id="PF01171"/>
    </source>
</evidence>
<dbReference type="HAMAP" id="MF_01161">
    <property type="entry name" value="tRNA_Ile_lys_synt"/>
    <property type="match status" value="1"/>
</dbReference>
<evidence type="ECO:0000313" key="8">
    <source>
        <dbReference type="EMBL" id="MBV2144711.1"/>
    </source>
</evidence>
<dbReference type="AlphaFoldDB" id="A0A949PNN7"/>
<evidence type="ECO:0000256" key="3">
    <source>
        <dbReference type="ARBA" id="ARBA00022741"/>
    </source>
</evidence>
<evidence type="ECO:0000256" key="4">
    <source>
        <dbReference type="ARBA" id="ARBA00022840"/>
    </source>
</evidence>
<keyword evidence="4 6" id="KW-0067">ATP-binding</keyword>
<comment type="similarity">
    <text evidence="6">Belongs to the tRNA(Ile)-lysidine synthase family.</text>
</comment>
<dbReference type="InterPro" id="IPR011063">
    <property type="entry name" value="TilS/TtcA_N"/>
</dbReference>
<keyword evidence="3 6" id="KW-0547">Nucleotide-binding</keyword>
<sequence>MGLSPNDIFAPFGLEHARGIVAAVSGGGDSLALLFLLKDYLATLDDAPPLTAVTIDHRLRGESRREAEDVSVLCGAHGIAHRILAWDEPKPSGGLAAAARSARYRLLVQAAREAGADFIATGHTQDDQIETFLMRRERSSHSQARGLAAMAVRSILENSVELIRPLLDVSRQDLRDELIGRGIVWIDDPSNSNTDYERPRVRLTTAAKADPEVVLAQIALASATRKRDNAALIAALADPYSLAIDPLGSICLDAGIYTALPENPRRLLSGLLASIAGGRRFLPGDTERSRIERVLSGQEKSGRLTVFGSLIERGENRLAHCFRRERRNLPTMHLAPGEHIVWDGRFRLANRSKHIFDVGAPGRQELSDFAKAAGLEIDAVQREALLVLPALYSDGRLARLLSINEQNPAEGIPDGNLGQIHIERHFALFDHVLPGYDFGLANAVERQFGRKCPNFYKPD</sequence>
<dbReference type="CDD" id="cd01992">
    <property type="entry name" value="TilS_N"/>
    <property type="match status" value="1"/>
</dbReference>
<reference evidence="8 9" key="1">
    <citation type="submission" date="2021-06" db="EMBL/GenBank/DDBJ databases">
        <title>Falsochrobactrum tianjin sp.nov., a new petroleum-degrading bacteria isolated from oily soils.</title>
        <authorList>
            <person name="Chen G."/>
            <person name="Chen H."/>
            <person name="Tian J."/>
            <person name="Qing J."/>
            <person name="Zhong L."/>
            <person name="Ma W."/>
            <person name="Song Y."/>
            <person name="Cui X."/>
            <person name="Yan B."/>
        </authorList>
    </citation>
    <scope>NUCLEOTIDE SEQUENCE [LARGE SCALE GENOMIC DNA]</scope>
    <source>
        <strain evidence="8 9">TDYN1</strain>
    </source>
</reference>
<protein>
    <recommendedName>
        <fullName evidence="6">tRNA(Ile)-lysidine synthase</fullName>
        <ecNumber evidence="6">6.3.4.19</ecNumber>
    </recommendedName>
    <alternativeName>
        <fullName evidence="6">tRNA(Ile)-2-lysyl-cytidine synthase</fullName>
    </alternativeName>
    <alternativeName>
        <fullName evidence="6">tRNA(Ile)-lysidine synthetase</fullName>
    </alternativeName>
</protein>
<dbReference type="PANTHER" id="PTHR43033">
    <property type="entry name" value="TRNA(ILE)-LYSIDINE SYNTHASE-RELATED"/>
    <property type="match status" value="1"/>
</dbReference>
<dbReference type="GO" id="GO:0032267">
    <property type="term" value="F:tRNA(Ile)-lysidine synthase activity"/>
    <property type="evidence" value="ECO:0007669"/>
    <property type="project" value="UniProtKB-EC"/>
</dbReference>
<evidence type="ECO:0000256" key="1">
    <source>
        <dbReference type="ARBA" id="ARBA00022598"/>
    </source>
</evidence>
<comment type="caution">
    <text evidence="8">The sequence shown here is derived from an EMBL/GenBank/DDBJ whole genome shotgun (WGS) entry which is preliminary data.</text>
</comment>
<dbReference type="EMBL" id="JAHRVA010000007">
    <property type="protein sequence ID" value="MBV2144711.1"/>
    <property type="molecule type" value="Genomic_DNA"/>
</dbReference>
<dbReference type="NCBIfam" id="TIGR02432">
    <property type="entry name" value="lysidine_TilS_N"/>
    <property type="match status" value="1"/>
</dbReference>
<gene>
    <name evidence="6 8" type="primary">tilS</name>
    <name evidence="8" type="ORF">KUG47_14520</name>
</gene>
<accession>A0A949PNN7</accession>
<comment type="domain">
    <text evidence="6">The N-terminal region contains the highly conserved SGGXDS motif, predicted to be a P-loop motif involved in ATP binding.</text>
</comment>
<evidence type="ECO:0000256" key="2">
    <source>
        <dbReference type="ARBA" id="ARBA00022694"/>
    </source>
</evidence>
<name>A0A949PNN7_9HYPH</name>
<dbReference type="RefSeq" id="WP_217678701.1">
    <property type="nucleotide sequence ID" value="NZ_JAHRVA010000007.1"/>
</dbReference>
<dbReference type="EC" id="6.3.4.19" evidence="6"/>
<dbReference type="Proteomes" id="UP000752297">
    <property type="component" value="Unassembled WGS sequence"/>
</dbReference>
<proteinExistence type="inferred from homology"/>
<dbReference type="PANTHER" id="PTHR43033:SF1">
    <property type="entry name" value="TRNA(ILE)-LYSIDINE SYNTHASE-RELATED"/>
    <property type="match status" value="1"/>
</dbReference>
<organism evidence="8 9">
    <name type="scientific">Falsochrobactrum tianjinense</name>
    <dbReference type="NCBI Taxonomy" id="2706015"/>
    <lineage>
        <taxon>Bacteria</taxon>
        <taxon>Pseudomonadati</taxon>
        <taxon>Pseudomonadota</taxon>
        <taxon>Alphaproteobacteria</taxon>
        <taxon>Hyphomicrobiales</taxon>
        <taxon>Brucellaceae</taxon>
        <taxon>Falsochrobactrum</taxon>
    </lineage>
</organism>
<dbReference type="GO" id="GO:0005737">
    <property type="term" value="C:cytoplasm"/>
    <property type="evidence" value="ECO:0007669"/>
    <property type="project" value="UniProtKB-SubCell"/>
</dbReference>
<feature type="domain" description="tRNA(Ile)-lysidine/2-thiocytidine synthase N-terminal" evidence="7">
    <location>
        <begin position="20"/>
        <end position="202"/>
    </location>
</feature>
<dbReference type="GO" id="GO:0005524">
    <property type="term" value="F:ATP binding"/>
    <property type="evidence" value="ECO:0007669"/>
    <property type="project" value="UniProtKB-UniRule"/>
</dbReference>
<dbReference type="GO" id="GO:0006400">
    <property type="term" value="P:tRNA modification"/>
    <property type="evidence" value="ECO:0007669"/>
    <property type="project" value="UniProtKB-UniRule"/>
</dbReference>
<dbReference type="InterPro" id="IPR012094">
    <property type="entry name" value="tRNA_Ile_lys_synt"/>
</dbReference>
<evidence type="ECO:0000313" key="9">
    <source>
        <dbReference type="Proteomes" id="UP000752297"/>
    </source>
</evidence>
<evidence type="ECO:0000256" key="5">
    <source>
        <dbReference type="ARBA" id="ARBA00048539"/>
    </source>
</evidence>
<comment type="catalytic activity">
    <reaction evidence="5 6">
        <text>cytidine(34) in tRNA(Ile2) + L-lysine + ATP = lysidine(34) in tRNA(Ile2) + AMP + diphosphate + H(+)</text>
        <dbReference type="Rhea" id="RHEA:43744"/>
        <dbReference type="Rhea" id="RHEA-COMP:10625"/>
        <dbReference type="Rhea" id="RHEA-COMP:10670"/>
        <dbReference type="ChEBI" id="CHEBI:15378"/>
        <dbReference type="ChEBI" id="CHEBI:30616"/>
        <dbReference type="ChEBI" id="CHEBI:32551"/>
        <dbReference type="ChEBI" id="CHEBI:33019"/>
        <dbReference type="ChEBI" id="CHEBI:82748"/>
        <dbReference type="ChEBI" id="CHEBI:83665"/>
        <dbReference type="ChEBI" id="CHEBI:456215"/>
        <dbReference type="EC" id="6.3.4.19"/>
    </reaction>
</comment>
<keyword evidence="2 6" id="KW-0819">tRNA processing</keyword>
<dbReference type="InterPro" id="IPR012795">
    <property type="entry name" value="tRNA_Ile_lys_synt_N"/>
</dbReference>
<comment type="subcellular location">
    <subcellularLocation>
        <location evidence="6">Cytoplasm</location>
    </subcellularLocation>
</comment>
<keyword evidence="9" id="KW-1185">Reference proteome</keyword>
<comment type="function">
    <text evidence="6">Ligates lysine onto the cytidine present at position 34 of the AUA codon-specific tRNA(Ile) that contains the anticodon CAU, in an ATP-dependent manner. Cytidine is converted to lysidine, thus changing the amino acid specificity of the tRNA from methionine to isoleucine.</text>
</comment>
<evidence type="ECO:0000256" key="6">
    <source>
        <dbReference type="HAMAP-Rule" id="MF_01161"/>
    </source>
</evidence>
<keyword evidence="1 6" id="KW-0436">Ligase</keyword>
<dbReference type="Pfam" id="PF01171">
    <property type="entry name" value="ATP_bind_3"/>
    <property type="match status" value="1"/>
</dbReference>
<feature type="binding site" evidence="6">
    <location>
        <begin position="25"/>
        <end position="30"/>
    </location>
    <ligand>
        <name>ATP</name>
        <dbReference type="ChEBI" id="CHEBI:30616"/>
    </ligand>
</feature>
<keyword evidence="6" id="KW-0963">Cytoplasm</keyword>